<evidence type="ECO:0000313" key="3">
    <source>
        <dbReference type="Proteomes" id="UP000509510"/>
    </source>
</evidence>
<feature type="transmembrane region" description="Helical" evidence="1">
    <location>
        <begin position="111"/>
        <end position="131"/>
    </location>
</feature>
<reference evidence="3" key="1">
    <citation type="submission" date="2020-06" db="EMBL/GenBank/DDBJ databases">
        <title>A chromosome-scale genome assembly of Talaromyces rugulosus W13939.</title>
        <authorList>
            <person name="Wang B."/>
            <person name="Guo L."/>
            <person name="Ye K."/>
            <person name="Wang L."/>
        </authorList>
    </citation>
    <scope>NUCLEOTIDE SEQUENCE [LARGE SCALE GENOMIC DNA]</scope>
    <source>
        <strain evidence="3">W13939</strain>
    </source>
</reference>
<feature type="transmembrane region" description="Helical" evidence="1">
    <location>
        <begin position="13"/>
        <end position="36"/>
    </location>
</feature>
<accession>A0A7H8QQ45</accession>
<keyword evidence="1" id="KW-0812">Transmembrane</keyword>
<dbReference type="Proteomes" id="UP000509510">
    <property type="component" value="Chromosome II"/>
</dbReference>
<dbReference type="GeneID" id="55990204"/>
<name>A0A7H8QQ45_TALRU</name>
<evidence type="ECO:0000256" key="1">
    <source>
        <dbReference type="SAM" id="Phobius"/>
    </source>
</evidence>
<dbReference type="KEGG" id="trg:TRUGW13939_02697"/>
<dbReference type="OrthoDB" id="5352400at2759"/>
<sequence length="339" mass="37335">MVFIPRKYRHHRVVLYLMAAECPIVLPVLILTGIAAHNTYTTKLWQDGANNGFNSAPNQVVYALTNGRTYKVPIVWSSLLYNYDLVLGVLSTFILLTKIPVHILHFFHPPFSAIVHGALCVLYGCAAGFQAGSDTTDSRHPQNGPPWYITKPCSVAYSPGNIGYCQQAKSLFAVTVIATTIYFAQTVLALISCFVSKEEKEAYRQRQQEKQDERDAEDRALREYEEILKSPGFGPGMPPVTPGFVAPMPSAYFPGGNNSNNPLQSPYTPRFGGYYAPGKDNNYSPMTMTPATNSATSDLPLRNAASVFDAKPASFSTHISVAEVEQQPYFPPPPKKATK</sequence>
<keyword evidence="1" id="KW-1133">Transmembrane helix</keyword>
<dbReference type="AlphaFoldDB" id="A0A7H8QQ45"/>
<dbReference type="EMBL" id="CP055899">
    <property type="protein sequence ID" value="QKX55601.1"/>
    <property type="molecule type" value="Genomic_DNA"/>
</dbReference>
<keyword evidence="3" id="KW-1185">Reference proteome</keyword>
<keyword evidence="1" id="KW-0472">Membrane</keyword>
<proteinExistence type="predicted"/>
<feature type="transmembrane region" description="Helical" evidence="1">
    <location>
        <begin position="171"/>
        <end position="196"/>
    </location>
</feature>
<feature type="transmembrane region" description="Helical" evidence="1">
    <location>
        <begin position="80"/>
        <end position="99"/>
    </location>
</feature>
<organism evidence="2 3">
    <name type="scientific">Talaromyces rugulosus</name>
    <name type="common">Penicillium rugulosum</name>
    <dbReference type="NCBI Taxonomy" id="121627"/>
    <lineage>
        <taxon>Eukaryota</taxon>
        <taxon>Fungi</taxon>
        <taxon>Dikarya</taxon>
        <taxon>Ascomycota</taxon>
        <taxon>Pezizomycotina</taxon>
        <taxon>Eurotiomycetes</taxon>
        <taxon>Eurotiomycetidae</taxon>
        <taxon>Eurotiales</taxon>
        <taxon>Trichocomaceae</taxon>
        <taxon>Talaromyces</taxon>
        <taxon>Talaromyces sect. Islandici</taxon>
    </lineage>
</organism>
<protein>
    <submittedName>
        <fullName evidence="2">Uncharacterized protein</fullName>
    </submittedName>
</protein>
<dbReference type="RefSeq" id="XP_035341779.1">
    <property type="nucleotide sequence ID" value="XM_035485886.1"/>
</dbReference>
<evidence type="ECO:0000313" key="2">
    <source>
        <dbReference type="EMBL" id="QKX55601.1"/>
    </source>
</evidence>
<gene>
    <name evidence="2" type="ORF">TRUGW13939_02697</name>
</gene>